<dbReference type="InterPro" id="IPR045153">
    <property type="entry name" value="Est1/Ebs1-like"/>
</dbReference>
<feature type="region of interest" description="Disordered" evidence="2">
    <location>
        <begin position="138"/>
        <end position="163"/>
    </location>
</feature>
<name>A0A136JJ81_9PEZI</name>
<dbReference type="Gene3D" id="1.25.40.10">
    <property type="entry name" value="Tetratricopeptide repeat domain"/>
    <property type="match status" value="1"/>
</dbReference>
<feature type="compositionally biased region" description="Polar residues" evidence="2">
    <location>
        <begin position="965"/>
        <end position="977"/>
    </location>
</feature>
<feature type="domain" description="DNA/RNA-binding" evidence="4">
    <location>
        <begin position="379"/>
        <end position="658"/>
    </location>
</feature>
<comment type="function">
    <text evidence="1">Plays a role in nonsense-mediated mRNA decay.</text>
</comment>
<feature type="compositionally biased region" description="Polar residues" evidence="2">
    <location>
        <begin position="911"/>
        <end position="924"/>
    </location>
</feature>
<dbReference type="InterPro" id="IPR011990">
    <property type="entry name" value="TPR-like_helical_dom_sf"/>
</dbReference>
<dbReference type="InterPro" id="IPR019458">
    <property type="entry name" value="Est1-like_N"/>
</dbReference>
<evidence type="ECO:0000259" key="5">
    <source>
        <dbReference type="Pfam" id="PF10374"/>
    </source>
</evidence>
<protein>
    <recommendedName>
        <fullName evidence="1">Nonsense-mediated mRNA decay factor</fullName>
    </recommendedName>
</protein>
<dbReference type="AlphaFoldDB" id="A0A136JJ81"/>
<feature type="compositionally biased region" description="Low complexity" evidence="2">
    <location>
        <begin position="142"/>
        <end position="156"/>
    </location>
</feature>
<feature type="region of interest" description="Disordered" evidence="2">
    <location>
        <begin position="766"/>
        <end position="829"/>
    </location>
</feature>
<dbReference type="Pfam" id="PF10374">
    <property type="entry name" value="EST1"/>
    <property type="match status" value="1"/>
</dbReference>
<evidence type="ECO:0000313" key="7">
    <source>
        <dbReference type="Proteomes" id="UP000070501"/>
    </source>
</evidence>
<evidence type="ECO:0000259" key="4">
    <source>
        <dbReference type="Pfam" id="PF10373"/>
    </source>
</evidence>
<dbReference type="InParanoid" id="A0A136JJ81"/>
<comment type="subcellular location">
    <subcellularLocation>
        <location evidence="1">Nucleus</location>
    </subcellularLocation>
</comment>
<proteinExistence type="predicted"/>
<dbReference type="GO" id="GO:0005634">
    <property type="term" value="C:nucleus"/>
    <property type="evidence" value="ECO:0007669"/>
    <property type="project" value="UniProtKB-SubCell"/>
</dbReference>
<evidence type="ECO:0000256" key="3">
    <source>
        <dbReference type="SAM" id="Phobius"/>
    </source>
</evidence>
<gene>
    <name evidence="6" type="ORF">Micbo1qcDRAFT_191765</name>
</gene>
<keyword evidence="7" id="KW-1185">Reference proteome</keyword>
<feature type="domain" description="Telomerase activating protein Est1-like N-terminal" evidence="5">
    <location>
        <begin position="251"/>
        <end position="367"/>
    </location>
</feature>
<dbReference type="SUPFAM" id="SSF48452">
    <property type="entry name" value="TPR-like"/>
    <property type="match status" value="1"/>
</dbReference>
<keyword evidence="3" id="KW-1133">Transmembrane helix</keyword>
<keyword evidence="1" id="KW-0866">Nonsense-mediated mRNA decay</keyword>
<organism evidence="6 7">
    <name type="scientific">Microdochium bolleyi</name>
    <dbReference type="NCBI Taxonomy" id="196109"/>
    <lineage>
        <taxon>Eukaryota</taxon>
        <taxon>Fungi</taxon>
        <taxon>Dikarya</taxon>
        <taxon>Ascomycota</taxon>
        <taxon>Pezizomycotina</taxon>
        <taxon>Sordariomycetes</taxon>
        <taxon>Xylariomycetidae</taxon>
        <taxon>Xylariales</taxon>
        <taxon>Microdochiaceae</taxon>
        <taxon>Microdochium</taxon>
    </lineage>
</organism>
<dbReference type="PANTHER" id="PTHR15696">
    <property type="entry name" value="SMG-7 SUPPRESSOR WITH MORPHOLOGICAL EFFECT ON GENITALIA PROTEIN 7"/>
    <property type="match status" value="1"/>
</dbReference>
<reference evidence="7" key="1">
    <citation type="submission" date="2016-02" db="EMBL/GenBank/DDBJ databases">
        <title>Draft genome sequence of Microdochium bolleyi, a fungal endophyte of beachgrass.</title>
        <authorList>
            <consortium name="DOE Joint Genome Institute"/>
            <person name="David A.S."/>
            <person name="May G."/>
            <person name="Haridas S."/>
            <person name="Lim J."/>
            <person name="Wang M."/>
            <person name="Labutti K."/>
            <person name="Lipzen A."/>
            <person name="Barry K."/>
            <person name="Grigoriev I.V."/>
        </authorList>
    </citation>
    <scope>NUCLEOTIDE SEQUENCE [LARGE SCALE GENOMIC DNA]</scope>
    <source>
        <strain evidence="7">J235TASD1</strain>
    </source>
</reference>
<dbReference type="PANTHER" id="PTHR15696:SF36">
    <property type="entry name" value="NONSENSE-MEDIATED MRNA DECAY FACTOR"/>
    <property type="match status" value="1"/>
</dbReference>
<evidence type="ECO:0000313" key="6">
    <source>
        <dbReference type="EMBL" id="KXJ97213.1"/>
    </source>
</evidence>
<feature type="compositionally biased region" description="Polar residues" evidence="2">
    <location>
        <begin position="766"/>
        <end position="777"/>
    </location>
</feature>
<dbReference type="OrthoDB" id="69928at2759"/>
<keyword evidence="3" id="KW-0812">Transmembrane</keyword>
<keyword evidence="3" id="KW-0472">Membrane</keyword>
<evidence type="ECO:0000256" key="2">
    <source>
        <dbReference type="SAM" id="MobiDB-lite"/>
    </source>
</evidence>
<dbReference type="Pfam" id="PF10373">
    <property type="entry name" value="EST1_DNA_bind"/>
    <property type="match status" value="1"/>
</dbReference>
<feature type="region of interest" description="Disordered" evidence="2">
    <location>
        <begin position="911"/>
        <end position="1008"/>
    </location>
</feature>
<dbReference type="Proteomes" id="UP000070501">
    <property type="component" value="Unassembled WGS sequence"/>
</dbReference>
<feature type="transmembrane region" description="Helical" evidence="3">
    <location>
        <begin position="87"/>
        <end position="108"/>
    </location>
</feature>
<sequence>MAGEGAWALQGQDGGVVEVQVGSTRRSWLSAAMSRAAQRRCRAYSQVMSIAMINTWGSSLDQDELNIWLTEESTRPVDDGLDVDTRIAYLVTVTVTVTIVVAVAVAVATPDSSIHYLFVLSPSARPFAASIDRPARRSPHASACKSSSRVISSSSSEPRRRTIRDHAYPAARFACASMMEGPSARSMARASSGDVQKNRTNLHAQITSLRKERGNASYTTLFESIEQTLSQLRLACMQAIFHDFEYAIEKKIEHTLWQAHTSVNGEYRKVIGRLGGQSQVVQKRKVERMYKDFLKTSQSFYCGYIQRLAGRFFIPELLQAAQGLNVQPTDMPSRETSPPSPLRKLVTNSCQTSLVHLGDLARYRCQISDKSTKSSFDTALAYYGLANAVDPDNGSAHHQMAVLHQLHALHFEIVYHFHRAIAVAKPHELGLGNLEREYRGLQNPAPAQARGSADAMVTWFVRLHGFYFQGETFTQQMELETEVLHRTERAYTATDNQETALLKMALINLASYDIATAKIKDSWTSNASRTCQFLLRWIVRSIALLLRLVKTELQNHSVAVLAPKASGAATESPLIFSESFSALLGFLRIYIAWIYTVRSDIVEYRDFLEPQISDVYRLLADSLTLLNTYASQCSGTIQSQYLLPEDIEAIGLRPLNDRKLPLFLWVGTTAEMQPPKKYKTRKLRKEAVGVAHSIHTETVWRIRDIVCCGILLAGSAHFPISITVVRYPDGQKVEGWVFTDEHPAESYISEIEMSHMLDRLEVNNPKSVSEQQPNQAQRPELPEPGPTSRSPVITGTFHPEKPHDQDITSLPGEDQSLGLVGEARPLGPVGELDINQDDEMVEMVNKLLGPSPDGTSKGVTSMSDTSYGMNSSTADDVFGQLGHASGQPSPVAKAIPNLPWGNFYNANWNENLSSGREPSDSAQNYGPRAPIGGHEHESLGGSMGTRHPVRGRVGIESNFDRPRMSSISRQTALQSRNSPEDDQPDSNESSRNAVLELQPHAPRPLDNL</sequence>
<dbReference type="GO" id="GO:0000184">
    <property type="term" value="P:nuclear-transcribed mRNA catabolic process, nonsense-mediated decay"/>
    <property type="evidence" value="ECO:0007669"/>
    <property type="project" value="UniProtKB-KW"/>
</dbReference>
<evidence type="ECO:0000256" key="1">
    <source>
        <dbReference type="RuleBase" id="RU369098"/>
    </source>
</evidence>
<keyword evidence="1" id="KW-0539">Nucleus</keyword>
<dbReference type="EMBL" id="KQ964245">
    <property type="protein sequence ID" value="KXJ97213.1"/>
    <property type="molecule type" value="Genomic_DNA"/>
</dbReference>
<dbReference type="InterPro" id="IPR018834">
    <property type="entry name" value="DNA/RNA-bd_Est1-type"/>
</dbReference>
<dbReference type="STRING" id="196109.A0A136JJ81"/>
<accession>A0A136JJ81</accession>